<evidence type="ECO:0000259" key="8">
    <source>
        <dbReference type="Pfam" id="PF02729"/>
    </source>
</evidence>
<organism evidence="9 10">
    <name type="scientific">Thermus aquaticus</name>
    <dbReference type="NCBI Taxonomy" id="271"/>
    <lineage>
        <taxon>Bacteria</taxon>
        <taxon>Thermotogati</taxon>
        <taxon>Deinococcota</taxon>
        <taxon>Deinococci</taxon>
        <taxon>Thermales</taxon>
        <taxon>Thermaceae</taxon>
        <taxon>Thermus</taxon>
    </lineage>
</organism>
<dbReference type="NCBIfam" id="NF001986">
    <property type="entry name" value="PRK00779.1"/>
    <property type="match status" value="1"/>
</dbReference>
<evidence type="ECO:0000259" key="7">
    <source>
        <dbReference type="Pfam" id="PF00185"/>
    </source>
</evidence>
<dbReference type="GO" id="GO:0016597">
    <property type="term" value="F:amino acid binding"/>
    <property type="evidence" value="ECO:0007669"/>
    <property type="project" value="InterPro"/>
</dbReference>
<dbReference type="FunFam" id="3.40.50.1370:FF:000008">
    <property type="entry name" value="Ornithine carbamoyltransferase"/>
    <property type="match status" value="1"/>
</dbReference>
<dbReference type="GO" id="GO:0019240">
    <property type="term" value="P:citrulline biosynthetic process"/>
    <property type="evidence" value="ECO:0007669"/>
    <property type="project" value="TreeGrafter"/>
</dbReference>
<comment type="caution">
    <text evidence="6">Lacks conserved residue(s) required for the propagation of feature annotation.</text>
</comment>
<dbReference type="EC" id="2.1.3.3" evidence="3 6"/>
<feature type="binding site" evidence="6">
    <location>
        <position position="165"/>
    </location>
    <ligand>
        <name>L-ornithine</name>
        <dbReference type="ChEBI" id="CHEBI:46911"/>
    </ligand>
</feature>
<sequence length="301" mass="33341">MGGETLTLPKDLLDFSGYTKEALKRLLDLAEALKRERYRGEDLKGKSLALLFEKPSLRTRTTLEVAMVHLGGHALYLDQKQVGIGEREPVRDIAKNLERFVEGIAARVYRHRTVEELARHARIPVINALSDRAHPLQALADLLTLKEAFGGLEGLEVAWVGDGNNVLASLLEVAPLVGLKVRVATPRGYEPEAALLARAGAFLTHDPKEAVLGAHALYTDVWTSMGQEAEREKRLRDFQGFQANGPLLDLLHPEGIFLHCLPAHYGEETTEEAVFGPRSRVFDQAENRLHTAKAVLLTLLK</sequence>
<feature type="binding site" evidence="6">
    <location>
        <begin position="260"/>
        <end position="261"/>
    </location>
    <ligand>
        <name>carbamoyl phosphate</name>
        <dbReference type="ChEBI" id="CHEBI:58228"/>
    </ligand>
</feature>
<dbReference type="NCBIfam" id="TIGR00658">
    <property type="entry name" value="orni_carb_tr"/>
    <property type="match status" value="1"/>
</dbReference>
<comment type="catalytic activity">
    <reaction evidence="5 6">
        <text>carbamoyl phosphate + L-ornithine = L-citrulline + phosphate + H(+)</text>
        <dbReference type="Rhea" id="RHEA:19513"/>
        <dbReference type="ChEBI" id="CHEBI:15378"/>
        <dbReference type="ChEBI" id="CHEBI:43474"/>
        <dbReference type="ChEBI" id="CHEBI:46911"/>
        <dbReference type="ChEBI" id="CHEBI:57743"/>
        <dbReference type="ChEBI" id="CHEBI:58228"/>
        <dbReference type="EC" id="2.1.3.3"/>
    </reaction>
</comment>
<dbReference type="RefSeq" id="WP_053767952.1">
    <property type="nucleotide sequence ID" value="NZ_LHCI01000106.1"/>
</dbReference>
<dbReference type="Gene3D" id="3.40.50.1370">
    <property type="entry name" value="Aspartate/ornithine carbamoyltransferase"/>
    <property type="match status" value="2"/>
</dbReference>
<comment type="caution">
    <text evidence="9">The sequence shown here is derived from an EMBL/GenBank/DDBJ whole genome shotgun (WGS) entry which is preliminary data.</text>
</comment>
<protein>
    <recommendedName>
        <fullName evidence="3 6">Ornithine carbamoyltransferase</fullName>
        <shortName evidence="6">OTCase</shortName>
        <ecNumber evidence="3 6">2.1.3.3</ecNumber>
    </recommendedName>
</protein>
<evidence type="ECO:0000313" key="9">
    <source>
        <dbReference type="EMBL" id="KOX90378.1"/>
    </source>
</evidence>
<feature type="binding site" evidence="6">
    <location>
        <position position="288"/>
    </location>
    <ligand>
        <name>carbamoyl phosphate</name>
        <dbReference type="ChEBI" id="CHEBI:58228"/>
    </ligand>
</feature>
<dbReference type="InterPro" id="IPR002292">
    <property type="entry name" value="Orn/put_carbamltrans"/>
</dbReference>
<dbReference type="Proteomes" id="UP000037685">
    <property type="component" value="Unassembled WGS sequence"/>
</dbReference>
<dbReference type="InterPro" id="IPR006130">
    <property type="entry name" value="Asp/Orn_carbamoylTrfase"/>
</dbReference>
<dbReference type="Pfam" id="PF02729">
    <property type="entry name" value="OTCace_N"/>
    <property type="match status" value="1"/>
</dbReference>
<evidence type="ECO:0000313" key="10">
    <source>
        <dbReference type="Proteomes" id="UP000037685"/>
    </source>
</evidence>
<dbReference type="SUPFAM" id="SSF53671">
    <property type="entry name" value="Aspartate/ornithine carbamoyltransferase"/>
    <property type="match status" value="1"/>
</dbReference>
<dbReference type="InterPro" id="IPR006131">
    <property type="entry name" value="Asp_carbamoyltransf_Asp/Orn-bd"/>
</dbReference>
<name>A0A0M9AFK2_THEAQ</name>
<dbReference type="HAMAP" id="MF_01109">
    <property type="entry name" value="OTCase"/>
    <property type="match status" value="1"/>
</dbReference>
<dbReference type="InterPro" id="IPR024904">
    <property type="entry name" value="OTCase_ArgI"/>
</dbReference>
<feature type="binding site" evidence="6">
    <location>
        <begin position="224"/>
        <end position="225"/>
    </location>
    <ligand>
        <name>L-ornithine</name>
        <dbReference type="ChEBI" id="CHEBI:46911"/>
    </ligand>
</feature>
<proteinExistence type="inferred from homology"/>
<feature type="binding site" evidence="6">
    <location>
        <begin position="134"/>
        <end position="137"/>
    </location>
    <ligand>
        <name>carbamoyl phosphate</name>
        <dbReference type="ChEBI" id="CHEBI:58228"/>
    </ligand>
</feature>
<comment type="similarity">
    <text evidence="2 6">Belongs to the aspartate/ornithine carbamoyltransferase superfamily. OTCase family.</text>
</comment>
<dbReference type="InterPro" id="IPR006132">
    <property type="entry name" value="Asp/Orn_carbamoyltranf_P-bd"/>
</dbReference>
<gene>
    <name evidence="9" type="primary">argF</name>
    <name evidence="9" type="ORF">BVI061214_01568</name>
</gene>
<reference evidence="9 10" key="1">
    <citation type="submission" date="2015-07" db="EMBL/GenBank/DDBJ databases">
        <authorList>
            <person name="Noorani M."/>
        </authorList>
    </citation>
    <scope>NUCLEOTIDE SEQUENCE [LARGE SCALE GENOMIC DNA]</scope>
    <source>
        <strain evidence="10">ATCC 25104 / DSM 625 / JCM 10724 / NBRC 103206 / NCIMB 11243 / YT-1</strain>
    </source>
</reference>
<dbReference type="EMBL" id="LHCI01000106">
    <property type="protein sequence ID" value="KOX90378.1"/>
    <property type="molecule type" value="Genomic_DNA"/>
</dbReference>
<evidence type="ECO:0000256" key="3">
    <source>
        <dbReference type="ARBA" id="ARBA00013007"/>
    </source>
</evidence>
<dbReference type="PANTHER" id="PTHR45753:SF3">
    <property type="entry name" value="ORNITHINE TRANSCARBAMYLASE, MITOCHONDRIAL"/>
    <property type="match status" value="1"/>
</dbReference>
<feature type="domain" description="Aspartate/ornithine carbamoyltransferase Asp/Orn-binding" evidence="7">
    <location>
        <begin position="153"/>
        <end position="298"/>
    </location>
</feature>
<dbReference type="PANTHER" id="PTHR45753">
    <property type="entry name" value="ORNITHINE CARBAMOYLTRANSFERASE, MITOCHONDRIAL"/>
    <property type="match status" value="1"/>
</dbReference>
<feature type="domain" description="Aspartate/ornithine carbamoyltransferase carbamoyl-P binding" evidence="8">
    <location>
        <begin position="10"/>
        <end position="147"/>
    </location>
</feature>
<dbReference type="PRINTS" id="PR00100">
    <property type="entry name" value="AOTCASE"/>
</dbReference>
<dbReference type="PRINTS" id="PR00102">
    <property type="entry name" value="OTCASE"/>
</dbReference>
<dbReference type="GO" id="GO:0042450">
    <property type="term" value="P:L-arginine biosynthetic process via ornithine"/>
    <property type="evidence" value="ECO:0007669"/>
    <property type="project" value="UniProtKB-UniRule"/>
</dbReference>
<comment type="subcellular location">
    <subcellularLocation>
        <location evidence="6">Cytoplasm</location>
    </subcellularLocation>
</comment>
<evidence type="ECO:0000256" key="5">
    <source>
        <dbReference type="ARBA" id="ARBA00048772"/>
    </source>
</evidence>
<dbReference type="Pfam" id="PF00185">
    <property type="entry name" value="OTCace"/>
    <property type="match status" value="1"/>
</dbReference>
<dbReference type="InterPro" id="IPR036901">
    <property type="entry name" value="Asp/Orn_carbamoylTrfase_sf"/>
</dbReference>
<evidence type="ECO:0000256" key="4">
    <source>
        <dbReference type="ARBA" id="ARBA00022679"/>
    </source>
</evidence>
<keyword evidence="6" id="KW-0963">Cytoplasm</keyword>
<feature type="binding site" evidence="6">
    <location>
        <position position="107"/>
    </location>
    <ligand>
        <name>carbamoyl phosphate</name>
        <dbReference type="ChEBI" id="CHEBI:58228"/>
    </ligand>
</feature>
<keyword evidence="4 6" id="KW-0808">Transferase</keyword>
<evidence type="ECO:0000256" key="2">
    <source>
        <dbReference type="ARBA" id="ARBA00007805"/>
    </source>
</evidence>
<evidence type="ECO:0000256" key="6">
    <source>
        <dbReference type="HAMAP-Rule" id="MF_01109"/>
    </source>
</evidence>
<dbReference type="AlphaFoldDB" id="A0A0M9AFK2"/>
<feature type="binding site" evidence="6">
    <location>
        <position position="220"/>
    </location>
    <ligand>
        <name>L-ornithine</name>
        <dbReference type="ChEBI" id="CHEBI:46911"/>
    </ligand>
</feature>
<evidence type="ECO:0000256" key="1">
    <source>
        <dbReference type="ARBA" id="ARBA00004975"/>
    </source>
</evidence>
<dbReference type="PATRIC" id="fig|271.14.peg.1643"/>
<accession>A0A0M9AFK2</accession>
<dbReference type="GO" id="GO:0005737">
    <property type="term" value="C:cytoplasm"/>
    <property type="evidence" value="ECO:0007669"/>
    <property type="project" value="UniProtKB-SubCell"/>
</dbReference>
<comment type="pathway">
    <text evidence="1">Amino-acid biosynthesis; L-arginine biosynthesis; L-arginine from L-ornithine and carbamoyl phosphate: step 1/3.</text>
</comment>
<dbReference type="GO" id="GO:0004585">
    <property type="term" value="F:ornithine carbamoyltransferase activity"/>
    <property type="evidence" value="ECO:0007669"/>
    <property type="project" value="UniProtKB-UniRule"/>
</dbReference>